<evidence type="ECO:0000256" key="3">
    <source>
        <dbReference type="ARBA" id="ARBA00022888"/>
    </source>
</evidence>
<evidence type="ECO:0000313" key="6">
    <source>
        <dbReference type="EMBL" id="MFC0272282.1"/>
    </source>
</evidence>
<dbReference type="EC" id="6.3.5.4" evidence="2"/>
<evidence type="ECO:0000256" key="4">
    <source>
        <dbReference type="ARBA" id="ARBA00048741"/>
    </source>
</evidence>
<dbReference type="PANTHER" id="PTHR43284">
    <property type="entry name" value="ASPARAGINE SYNTHETASE (GLUTAMINE-HYDROLYZING)"/>
    <property type="match status" value="1"/>
</dbReference>
<dbReference type="RefSeq" id="WP_378934441.1">
    <property type="nucleotide sequence ID" value="NZ_JBHLVO010000009.1"/>
</dbReference>
<dbReference type="InterPro" id="IPR001962">
    <property type="entry name" value="Asn_synthase"/>
</dbReference>
<sequence>MTKVNLSYNNGFMWKNFKGVSFKGYFFDNTNPNLYFNINESSEFGLQFEQKLPHLNGFFSVIYEKDGILFASVDRLRSIPLFYCKTSDDFLISDNLSWIKEQIGDEQIDDVSSEEFLLTGYVTGTDTLYPKIKQLQAGESLKYSSNSHNLEVESYFELRHQEPSQFSSEELIRELDTIHISVFKNLIKTFKGRQVVIPLSGGYDSRLIAVMLKRLNYKNIICFTYGKPDNAEARISKQVADELGFKWCFVPYNETKWKKCYESKEYNQYVDFASNFSSLAHIQDFLAVKELKKLKIINDDAIFVPGHAYDFLAGSHIPANFVKSVQLSDNDLLKTIINKHYNLWRWDRSKREINKKLVLKLKKQIGSKLYSNNAEVADDLEKWDWQERQAKFICNSVRVYEYFGYEWRLPLWDNDLISFWSKIPMQLRINRGLFFKYVEEKQQFNAIEKNKKSIKTINILKNKIPKSVYLEMYRIKSILYDEQGWFGIYSTKMKLRYFVKKGSSVNSVLTLEFLKKWYSVPVTTRNMSKDNKKS</sequence>
<keyword evidence="7" id="KW-1185">Reference proteome</keyword>
<dbReference type="Gene3D" id="3.60.20.10">
    <property type="entry name" value="Glutamine Phosphoribosylpyrophosphate, subunit 1, domain 1"/>
    <property type="match status" value="1"/>
</dbReference>
<dbReference type="SUPFAM" id="SSF52402">
    <property type="entry name" value="Adenine nucleotide alpha hydrolases-like"/>
    <property type="match status" value="1"/>
</dbReference>
<dbReference type="InterPro" id="IPR014729">
    <property type="entry name" value="Rossmann-like_a/b/a_fold"/>
</dbReference>
<proteinExistence type="predicted"/>
<evidence type="ECO:0000313" key="7">
    <source>
        <dbReference type="Proteomes" id="UP001589854"/>
    </source>
</evidence>
<protein>
    <recommendedName>
        <fullName evidence="2">asparagine synthase (glutamine-hydrolyzing)</fullName>
        <ecNumber evidence="2">6.3.5.4</ecNumber>
    </recommendedName>
</protein>
<dbReference type="Gene3D" id="3.40.50.620">
    <property type="entry name" value="HUPs"/>
    <property type="match status" value="1"/>
</dbReference>
<evidence type="ECO:0000256" key="2">
    <source>
        <dbReference type="ARBA" id="ARBA00012737"/>
    </source>
</evidence>
<dbReference type="InterPro" id="IPR029055">
    <property type="entry name" value="Ntn_hydrolases_N"/>
</dbReference>
<comment type="caution">
    <text evidence="6">The sequence shown here is derived from an EMBL/GenBank/DDBJ whole genome shotgun (WGS) entry which is preliminary data.</text>
</comment>
<reference evidence="6 7" key="1">
    <citation type="submission" date="2024-09" db="EMBL/GenBank/DDBJ databases">
        <authorList>
            <person name="Sun Q."/>
            <person name="Mori K."/>
        </authorList>
    </citation>
    <scope>NUCLEOTIDE SEQUENCE [LARGE SCALE GENOMIC DNA]</scope>
    <source>
        <strain evidence="6 7">CCM 7228</strain>
    </source>
</reference>
<organism evidence="6 7">
    <name type="scientific">Metabacillus herbersteinensis</name>
    <dbReference type="NCBI Taxonomy" id="283816"/>
    <lineage>
        <taxon>Bacteria</taxon>
        <taxon>Bacillati</taxon>
        <taxon>Bacillota</taxon>
        <taxon>Bacilli</taxon>
        <taxon>Bacillales</taxon>
        <taxon>Bacillaceae</taxon>
        <taxon>Metabacillus</taxon>
    </lineage>
</organism>
<comment type="pathway">
    <text evidence="1">Amino-acid biosynthesis; L-asparagine biosynthesis; L-asparagine from L-aspartate (L-Gln route): step 1/1.</text>
</comment>
<dbReference type="SUPFAM" id="SSF56235">
    <property type="entry name" value="N-terminal nucleophile aminohydrolases (Ntn hydrolases)"/>
    <property type="match status" value="1"/>
</dbReference>
<comment type="catalytic activity">
    <reaction evidence="4">
        <text>L-aspartate + L-glutamine + ATP + H2O = L-asparagine + L-glutamate + AMP + diphosphate + H(+)</text>
        <dbReference type="Rhea" id="RHEA:12228"/>
        <dbReference type="ChEBI" id="CHEBI:15377"/>
        <dbReference type="ChEBI" id="CHEBI:15378"/>
        <dbReference type="ChEBI" id="CHEBI:29985"/>
        <dbReference type="ChEBI" id="CHEBI:29991"/>
        <dbReference type="ChEBI" id="CHEBI:30616"/>
        <dbReference type="ChEBI" id="CHEBI:33019"/>
        <dbReference type="ChEBI" id="CHEBI:58048"/>
        <dbReference type="ChEBI" id="CHEBI:58359"/>
        <dbReference type="ChEBI" id="CHEBI:456215"/>
        <dbReference type="EC" id="6.3.5.4"/>
    </reaction>
</comment>
<dbReference type="Proteomes" id="UP001589854">
    <property type="component" value="Unassembled WGS sequence"/>
</dbReference>
<dbReference type="PANTHER" id="PTHR43284:SF1">
    <property type="entry name" value="ASPARAGINE SYNTHETASE"/>
    <property type="match status" value="1"/>
</dbReference>
<dbReference type="EMBL" id="JBHLVO010000009">
    <property type="protein sequence ID" value="MFC0272282.1"/>
    <property type="molecule type" value="Genomic_DNA"/>
</dbReference>
<name>A0ABV6GF17_9BACI</name>
<keyword evidence="3" id="KW-0028">Amino-acid biosynthesis</keyword>
<keyword evidence="3" id="KW-0061">Asparagine biosynthesis</keyword>
<evidence type="ECO:0000256" key="1">
    <source>
        <dbReference type="ARBA" id="ARBA00005187"/>
    </source>
</evidence>
<dbReference type="InterPro" id="IPR051786">
    <property type="entry name" value="ASN_synthetase/amidase"/>
</dbReference>
<feature type="domain" description="Asparagine synthetase" evidence="5">
    <location>
        <begin position="194"/>
        <end position="432"/>
    </location>
</feature>
<accession>A0ABV6GF17</accession>
<gene>
    <name evidence="6" type="ORF">ACFFIX_12635</name>
</gene>
<evidence type="ECO:0000259" key="5">
    <source>
        <dbReference type="Pfam" id="PF00733"/>
    </source>
</evidence>
<dbReference type="Pfam" id="PF00733">
    <property type="entry name" value="Asn_synthase"/>
    <property type="match status" value="1"/>
</dbReference>